<dbReference type="PANTHER" id="PTHR17597:SF0">
    <property type="entry name" value="MEMBRANE PROTEIN MLC1"/>
    <property type="match status" value="1"/>
</dbReference>
<dbReference type="PANTHER" id="PTHR17597">
    <property type="entry name" value="MEMBRANE PROTEIN MLC1"/>
    <property type="match status" value="1"/>
</dbReference>
<keyword evidence="1" id="KW-0472">Membrane</keyword>
<feature type="transmembrane region" description="Helical" evidence="1">
    <location>
        <begin position="209"/>
        <end position="230"/>
    </location>
</feature>
<feature type="transmembrane region" description="Helical" evidence="1">
    <location>
        <begin position="236"/>
        <end position="257"/>
    </location>
</feature>
<feature type="transmembrane region" description="Helical" evidence="1">
    <location>
        <begin position="122"/>
        <end position="143"/>
    </location>
</feature>
<sequence length="405" mass="45319">MSLVEEYAKEYDYDRMDTLERSKQKDKRYNVDVKCSDIQLSDKLQPCVLYKNWIFSLLVGSCLLVASGFSLYLGNVFPSEMDYLRCAAGSVSIPCVTVYTAFYSTLQYSLLNKSEIMHYQTLFVSTFSITTTCLIWCGCKLAINPTAININYNLLLLILMEILMAVSVIISARSNIESIPESRVGAYGLHTPFATSRFIKCFKSVSPQIVEIVVGVCAVFGGVVALNFDALVHSPILYVSIFWVLAACFPCAVASHVAAEYPSNCSVEVLIASSSITSPLLFTTSAYLSFSIEKTVDIFKVYPPAVNHFHDILLLLLMLILLLQAVLTSLTAVHCVHYKSQVRMFHSSWDMSTSNEHDYRNNEVSTVVRELDSPKCMEQMIPLEFWCSLNNPVCGCTELTTCICW</sequence>
<dbReference type="Ensembl" id="ENSLLET00000014647.1">
    <property type="protein sequence ID" value="ENSLLEP00000014094.1"/>
    <property type="gene ID" value="ENSLLEG00000008931.1"/>
</dbReference>
<dbReference type="Proteomes" id="UP000694569">
    <property type="component" value="Unplaced"/>
</dbReference>
<dbReference type="OrthoDB" id="8806209at2759"/>
<feature type="transmembrane region" description="Helical" evidence="1">
    <location>
        <begin position="53"/>
        <end position="74"/>
    </location>
</feature>
<name>A0A8C5PD23_9ANUR</name>
<reference evidence="2" key="1">
    <citation type="submission" date="2025-08" db="UniProtKB">
        <authorList>
            <consortium name="Ensembl"/>
        </authorList>
    </citation>
    <scope>IDENTIFICATION</scope>
</reference>
<keyword evidence="1" id="KW-0812">Transmembrane</keyword>
<dbReference type="InterPro" id="IPR033280">
    <property type="entry name" value="Membrane_MLC1"/>
</dbReference>
<keyword evidence="1" id="KW-1133">Transmembrane helix</keyword>
<dbReference type="GO" id="GO:0031410">
    <property type="term" value="C:cytoplasmic vesicle"/>
    <property type="evidence" value="ECO:0007669"/>
    <property type="project" value="TreeGrafter"/>
</dbReference>
<dbReference type="GO" id="GO:0005783">
    <property type="term" value="C:endoplasmic reticulum"/>
    <property type="evidence" value="ECO:0007669"/>
    <property type="project" value="TreeGrafter"/>
</dbReference>
<evidence type="ECO:0000313" key="3">
    <source>
        <dbReference type="Proteomes" id="UP000694569"/>
    </source>
</evidence>
<protein>
    <submittedName>
        <fullName evidence="2">Modulator of VRAC current 1</fullName>
    </submittedName>
</protein>
<proteinExistence type="predicted"/>
<reference evidence="2" key="2">
    <citation type="submission" date="2025-09" db="UniProtKB">
        <authorList>
            <consortium name="Ensembl"/>
        </authorList>
    </citation>
    <scope>IDENTIFICATION</scope>
</reference>
<feature type="transmembrane region" description="Helical" evidence="1">
    <location>
        <begin position="83"/>
        <end position="102"/>
    </location>
</feature>
<feature type="transmembrane region" description="Helical" evidence="1">
    <location>
        <begin position="269"/>
        <end position="292"/>
    </location>
</feature>
<dbReference type="AlphaFoldDB" id="A0A8C5PD23"/>
<feature type="transmembrane region" description="Helical" evidence="1">
    <location>
        <begin position="150"/>
        <end position="172"/>
    </location>
</feature>
<organism evidence="2 3">
    <name type="scientific">Leptobrachium leishanense</name>
    <name type="common">Leishan spiny toad</name>
    <dbReference type="NCBI Taxonomy" id="445787"/>
    <lineage>
        <taxon>Eukaryota</taxon>
        <taxon>Metazoa</taxon>
        <taxon>Chordata</taxon>
        <taxon>Craniata</taxon>
        <taxon>Vertebrata</taxon>
        <taxon>Euteleostomi</taxon>
        <taxon>Amphibia</taxon>
        <taxon>Batrachia</taxon>
        <taxon>Anura</taxon>
        <taxon>Pelobatoidea</taxon>
        <taxon>Megophryidae</taxon>
        <taxon>Leptobrachium</taxon>
    </lineage>
</organism>
<dbReference type="GO" id="GO:0005886">
    <property type="term" value="C:plasma membrane"/>
    <property type="evidence" value="ECO:0007669"/>
    <property type="project" value="TreeGrafter"/>
</dbReference>
<feature type="transmembrane region" description="Helical" evidence="1">
    <location>
        <begin position="312"/>
        <end position="336"/>
    </location>
</feature>
<dbReference type="GeneTree" id="ENSGT00390000015442"/>
<dbReference type="GO" id="GO:0047484">
    <property type="term" value="P:regulation of response to osmotic stress"/>
    <property type="evidence" value="ECO:0007669"/>
    <property type="project" value="TreeGrafter"/>
</dbReference>
<gene>
    <name evidence="2" type="primary">MLC1</name>
</gene>
<accession>A0A8C5PD23</accession>
<keyword evidence="3" id="KW-1185">Reference proteome</keyword>
<evidence type="ECO:0000313" key="2">
    <source>
        <dbReference type="Ensembl" id="ENSLLEP00000014094.1"/>
    </source>
</evidence>
<evidence type="ECO:0000256" key="1">
    <source>
        <dbReference type="SAM" id="Phobius"/>
    </source>
</evidence>